<feature type="coiled-coil region" evidence="3">
    <location>
        <begin position="62"/>
        <end position="124"/>
    </location>
</feature>
<dbReference type="InterPro" id="IPR036864">
    <property type="entry name" value="Zn2-C6_fun-type_DNA-bd_sf"/>
</dbReference>
<dbReference type="EMBL" id="JAVHJV010000021">
    <property type="protein sequence ID" value="KAK5936953.1"/>
    <property type="molecule type" value="Genomic_DNA"/>
</dbReference>
<feature type="region of interest" description="Disordered" evidence="4">
    <location>
        <begin position="155"/>
        <end position="187"/>
    </location>
</feature>
<feature type="compositionally biased region" description="Pro residues" evidence="4">
    <location>
        <begin position="168"/>
        <end position="180"/>
    </location>
</feature>
<accession>A0ABR0R9S0</accession>
<keyword evidence="6" id="KW-1185">Reference proteome</keyword>
<evidence type="ECO:0008006" key="7">
    <source>
        <dbReference type="Google" id="ProtNLM"/>
    </source>
</evidence>
<gene>
    <name evidence="5" type="ORF">PMZ80_010891</name>
</gene>
<evidence type="ECO:0000313" key="6">
    <source>
        <dbReference type="Proteomes" id="UP001334248"/>
    </source>
</evidence>
<evidence type="ECO:0000256" key="2">
    <source>
        <dbReference type="ARBA" id="ARBA00023242"/>
    </source>
</evidence>
<reference evidence="5 6" key="1">
    <citation type="journal article" date="2023" name="Res Sq">
        <title>Genomic and morphological characterization of Knufia obscura isolated from the Mars 2020 spacecraft assembly facility.</title>
        <authorList>
            <person name="Chander A.M."/>
            <person name="Teixeira M.M."/>
            <person name="Singh N.K."/>
            <person name="Williams M.P."/>
            <person name="Parker C.W."/>
            <person name="Leo P."/>
            <person name="Stajich J.E."/>
            <person name="Torok T."/>
            <person name="Tighe S."/>
            <person name="Mason C.E."/>
            <person name="Venkateswaran K."/>
        </authorList>
    </citation>
    <scope>NUCLEOTIDE SEQUENCE [LARGE SCALE GENOMIC DNA]</scope>
    <source>
        <strain evidence="5 6">CCFEE 5817</strain>
    </source>
</reference>
<evidence type="ECO:0000256" key="3">
    <source>
        <dbReference type="SAM" id="Coils"/>
    </source>
</evidence>
<evidence type="ECO:0000256" key="1">
    <source>
        <dbReference type="ARBA" id="ARBA00023125"/>
    </source>
</evidence>
<sequence length="210" mass="23611">MPKSRSQAEVERYRRLGTNIIATGIRAMEACPQCVKSKTTCMIRRGYKKCGPCTKKGMTCGGNFSQATFDRLENKKQELRQQAKQGRKLMVTFARQLLLQEERVAAIEAKLERLTRRQDALLDHEARALGEMDEMAGDSSIAEQQVFDFRDPLLLQDDPANLDMPDDLPSPGPEGDPGYPPFDWNAVSDDQQFDWSEILNVEGSRKPAGS</sequence>
<keyword evidence="2" id="KW-0539">Nucleus</keyword>
<dbReference type="RefSeq" id="XP_064725043.1">
    <property type="nucleotide sequence ID" value="XM_064879279.1"/>
</dbReference>
<protein>
    <recommendedName>
        <fullName evidence="7">Zn(2)-C6 fungal-type domain-containing protein</fullName>
    </recommendedName>
</protein>
<dbReference type="GeneID" id="90004340"/>
<evidence type="ECO:0000256" key="4">
    <source>
        <dbReference type="SAM" id="MobiDB-lite"/>
    </source>
</evidence>
<dbReference type="Proteomes" id="UP001334248">
    <property type="component" value="Unassembled WGS sequence"/>
</dbReference>
<name>A0ABR0R9S0_9EURO</name>
<comment type="caution">
    <text evidence="5">The sequence shown here is derived from an EMBL/GenBank/DDBJ whole genome shotgun (WGS) entry which is preliminary data.</text>
</comment>
<organism evidence="5 6">
    <name type="scientific">Knufia obscura</name>
    <dbReference type="NCBI Taxonomy" id="1635080"/>
    <lineage>
        <taxon>Eukaryota</taxon>
        <taxon>Fungi</taxon>
        <taxon>Dikarya</taxon>
        <taxon>Ascomycota</taxon>
        <taxon>Pezizomycotina</taxon>
        <taxon>Eurotiomycetes</taxon>
        <taxon>Chaetothyriomycetidae</taxon>
        <taxon>Chaetothyriales</taxon>
        <taxon>Trichomeriaceae</taxon>
        <taxon>Knufia</taxon>
    </lineage>
</organism>
<keyword evidence="3" id="KW-0175">Coiled coil</keyword>
<proteinExistence type="predicted"/>
<dbReference type="SUPFAM" id="SSF57701">
    <property type="entry name" value="Zn2/Cys6 DNA-binding domain"/>
    <property type="match status" value="1"/>
</dbReference>
<keyword evidence="1" id="KW-0238">DNA-binding</keyword>
<evidence type="ECO:0000313" key="5">
    <source>
        <dbReference type="EMBL" id="KAK5936953.1"/>
    </source>
</evidence>